<organism evidence="2 3">
    <name type="scientific">Phialemonium thermophilum</name>
    <dbReference type="NCBI Taxonomy" id="223376"/>
    <lineage>
        <taxon>Eukaryota</taxon>
        <taxon>Fungi</taxon>
        <taxon>Dikarya</taxon>
        <taxon>Ascomycota</taxon>
        <taxon>Pezizomycotina</taxon>
        <taxon>Sordariomycetes</taxon>
        <taxon>Sordariomycetidae</taxon>
        <taxon>Cephalothecales</taxon>
        <taxon>Cephalothecaceae</taxon>
        <taxon>Phialemonium</taxon>
    </lineage>
</organism>
<feature type="compositionally biased region" description="Low complexity" evidence="1">
    <location>
        <begin position="78"/>
        <end position="102"/>
    </location>
</feature>
<feature type="compositionally biased region" description="Basic residues" evidence="1">
    <location>
        <begin position="7"/>
        <end position="21"/>
    </location>
</feature>
<comment type="caution">
    <text evidence="2">The sequence shown here is derived from an EMBL/GenBank/DDBJ whole genome shotgun (WGS) entry which is preliminary data.</text>
</comment>
<evidence type="ECO:0000313" key="3">
    <source>
        <dbReference type="Proteomes" id="UP001586593"/>
    </source>
</evidence>
<evidence type="ECO:0000313" key="2">
    <source>
        <dbReference type="EMBL" id="KAL1849930.1"/>
    </source>
</evidence>
<name>A0ABR3W0I7_9PEZI</name>
<dbReference type="EMBL" id="JAZHXJ010000849">
    <property type="protein sequence ID" value="KAL1849930.1"/>
    <property type="molecule type" value="Genomic_DNA"/>
</dbReference>
<reference evidence="2 3" key="1">
    <citation type="journal article" date="2024" name="Commun. Biol.">
        <title>Comparative genomic analysis of thermophilic fungi reveals convergent evolutionary adaptations and gene losses.</title>
        <authorList>
            <person name="Steindorff A.S."/>
            <person name="Aguilar-Pontes M.V."/>
            <person name="Robinson A.J."/>
            <person name="Andreopoulos B."/>
            <person name="LaButti K."/>
            <person name="Kuo A."/>
            <person name="Mondo S."/>
            <person name="Riley R."/>
            <person name="Otillar R."/>
            <person name="Haridas S."/>
            <person name="Lipzen A."/>
            <person name="Grimwood J."/>
            <person name="Schmutz J."/>
            <person name="Clum A."/>
            <person name="Reid I.D."/>
            <person name="Moisan M.C."/>
            <person name="Butler G."/>
            <person name="Nguyen T.T.M."/>
            <person name="Dewar K."/>
            <person name="Conant G."/>
            <person name="Drula E."/>
            <person name="Henrissat B."/>
            <person name="Hansel C."/>
            <person name="Singer S."/>
            <person name="Hutchinson M.I."/>
            <person name="de Vries R.P."/>
            <person name="Natvig D.O."/>
            <person name="Powell A.J."/>
            <person name="Tsang A."/>
            <person name="Grigoriev I.V."/>
        </authorList>
    </citation>
    <scope>NUCLEOTIDE SEQUENCE [LARGE SCALE GENOMIC DNA]</scope>
    <source>
        <strain evidence="2 3">ATCC 24622</strain>
    </source>
</reference>
<feature type="region of interest" description="Disordered" evidence="1">
    <location>
        <begin position="1"/>
        <end position="111"/>
    </location>
</feature>
<accession>A0ABR3W0I7</accession>
<proteinExistence type="predicted"/>
<keyword evidence="3" id="KW-1185">Reference proteome</keyword>
<feature type="compositionally biased region" description="Basic and acidic residues" evidence="1">
    <location>
        <begin position="67"/>
        <end position="77"/>
    </location>
</feature>
<evidence type="ECO:0000256" key="1">
    <source>
        <dbReference type="SAM" id="MobiDB-lite"/>
    </source>
</evidence>
<feature type="compositionally biased region" description="Basic and acidic residues" evidence="1">
    <location>
        <begin position="22"/>
        <end position="37"/>
    </location>
</feature>
<dbReference type="Proteomes" id="UP001586593">
    <property type="component" value="Unassembled WGS sequence"/>
</dbReference>
<sequence>MDDREAKKKKRSRNPFKLFKKLGRELRGDGEQRDKGAESAVTTSGSLAARADLNGKGTRADGPSNDAHAHTHTERDGSTSYYDDSAATTATSRNTAHTAHTTPGYEWASRRAGYDWDSRRTEYAAGTLGDAYREALERRDAQLEGVHDKMRTLKQEREKEEAQSMKVWVSAIAVRR</sequence>
<gene>
    <name evidence="2" type="ORF">VTK73DRAFT_9778</name>
</gene>
<protein>
    <submittedName>
        <fullName evidence="2">Uncharacterized protein</fullName>
    </submittedName>
</protein>